<comment type="similarity">
    <text evidence="1">Belongs to the glycosyltransferase 47 family.</text>
</comment>
<dbReference type="PANTHER" id="PTHR11062">
    <property type="entry name" value="EXOSTOSIN HEPARAN SULFATE GLYCOSYLTRANSFERASE -RELATED"/>
    <property type="match status" value="1"/>
</dbReference>
<dbReference type="PANTHER" id="PTHR11062:SF117">
    <property type="entry name" value="XYLOGLUCAN-SPECIFIC GALACTURONOSYLTRANSFERASE 1"/>
    <property type="match status" value="1"/>
</dbReference>
<name>A0A812J8C0_SYMPI</name>
<evidence type="ECO:0000256" key="1">
    <source>
        <dbReference type="ARBA" id="ARBA00010271"/>
    </source>
</evidence>
<dbReference type="Proteomes" id="UP000649617">
    <property type="component" value="Unassembled WGS sequence"/>
</dbReference>
<keyword evidence="4" id="KW-1185">Reference proteome</keyword>
<reference evidence="3" key="1">
    <citation type="submission" date="2021-02" db="EMBL/GenBank/DDBJ databases">
        <authorList>
            <person name="Dougan E. K."/>
            <person name="Rhodes N."/>
            <person name="Thang M."/>
            <person name="Chan C."/>
        </authorList>
    </citation>
    <scope>NUCLEOTIDE SEQUENCE</scope>
</reference>
<dbReference type="Pfam" id="PF03016">
    <property type="entry name" value="Exostosin_GT47"/>
    <property type="match status" value="1"/>
</dbReference>
<evidence type="ECO:0000313" key="4">
    <source>
        <dbReference type="Proteomes" id="UP000649617"/>
    </source>
</evidence>
<evidence type="ECO:0000259" key="2">
    <source>
        <dbReference type="Pfam" id="PF03016"/>
    </source>
</evidence>
<proteinExistence type="inferred from homology"/>
<dbReference type="InterPro" id="IPR004263">
    <property type="entry name" value="Exostosin"/>
</dbReference>
<organism evidence="3 4">
    <name type="scientific">Symbiodinium pilosum</name>
    <name type="common">Dinoflagellate</name>
    <dbReference type="NCBI Taxonomy" id="2952"/>
    <lineage>
        <taxon>Eukaryota</taxon>
        <taxon>Sar</taxon>
        <taxon>Alveolata</taxon>
        <taxon>Dinophyceae</taxon>
        <taxon>Suessiales</taxon>
        <taxon>Symbiodiniaceae</taxon>
        <taxon>Symbiodinium</taxon>
    </lineage>
</organism>
<dbReference type="EMBL" id="CAJNIZ010001714">
    <property type="protein sequence ID" value="CAE7197803.1"/>
    <property type="molecule type" value="Genomic_DNA"/>
</dbReference>
<sequence length="204" mass="23003">MKPSEGESYARIAAVKLQSTFCVEPPGDTITRKSLVDSIVLGCIPVVFAHQELDMFEPFLTAQQFRAIAYFVPEAEVVGSEQQISIWGFGTFGGRKQSVNKKLKLLRELYPEYAELLSALHPRFSETKRLENVKRLFPSPTPMLDILLRVTEDEVRKKQEVLAQVAHRLVIGLDDSSEDAVRILLDKIVSNDQLALRMAQESPM</sequence>
<accession>A0A812J8C0</accession>
<dbReference type="OrthoDB" id="441866at2759"/>
<dbReference type="InterPro" id="IPR040911">
    <property type="entry name" value="Exostosin_GT47"/>
</dbReference>
<protein>
    <submittedName>
        <fullName evidence="3">GT19 protein</fullName>
    </submittedName>
</protein>
<comment type="caution">
    <text evidence="3">The sequence shown here is derived from an EMBL/GenBank/DDBJ whole genome shotgun (WGS) entry which is preliminary data.</text>
</comment>
<dbReference type="GO" id="GO:0016757">
    <property type="term" value="F:glycosyltransferase activity"/>
    <property type="evidence" value="ECO:0007669"/>
    <property type="project" value="InterPro"/>
</dbReference>
<dbReference type="AlphaFoldDB" id="A0A812J8C0"/>
<gene>
    <name evidence="3" type="primary">GT19</name>
    <name evidence="3" type="ORF">SPIL2461_LOCUS1700</name>
</gene>
<feature type="domain" description="Exostosin GT47" evidence="2">
    <location>
        <begin position="14"/>
        <end position="78"/>
    </location>
</feature>
<evidence type="ECO:0000313" key="3">
    <source>
        <dbReference type="EMBL" id="CAE7197803.1"/>
    </source>
</evidence>